<gene>
    <name evidence="2" type="ORF">RUMCAL_03504</name>
</gene>
<dbReference type="PATRIC" id="fig|411473.3.peg.2932"/>
<reference evidence="2 3" key="1">
    <citation type="submission" date="2013-07" db="EMBL/GenBank/DDBJ databases">
        <authorList>
            <person name="Weinstock G."/>
            <person name="Sodergren E."/>
            <person name="Wylie T."/>
            <person name="Fulton L."/>
            <person name="Fulton R."/>
            <person name="Fronick C."/>
            <person name="O'Laughlin M."/>
            <person name="Godfrey J."/>
            <person name="Miner T."/>
            <person name="Herter B."/>
            <person name="Appelbaum E."/>
            <person name="Cordes M."/>
            <person name="Lek S."/>
            <person name="Wollam A."/>
            <person name="Pepin K.H."/>
            <person name="Palsikar V.B."/>
            <person name="Mitreva M."/>
            <person name="Wilson R.K."/>
        </authorList>
    </citation>
    <scope>NUCLEOTIDE SEQUENCE [LARGE SCALE GENOMIC DNA]</scope>
    <source>
        <strain evidence="2 3">ATCC 27760</strain>
    </source>
</reference>
<organism evidence="2 3">
    <name type="scientific">Ruminococcus callidus ATCC 27760</name>
    <dbReference type="NCBI Taxonomy" id="411473"/>
    <lineage>
        <taxon>Bacteria</taxon>
        <taxon>Bacillati</taxon>
        <taxon>Bacillota</taxon>
        <taxon>Clostridia</taxon>
        <taxon>Eubacteriales</taxon>
        <taxon>Oscillospiraceae</taxon>
        <taxon>Ruminococcus</taxon>
    </lineage>
</organism>
<dbReference type="SUPFAM" id="SSF56281">
    <property type="entry name" value="Metallo-hydrolase/oxidoreductase"/>
    <property type="match status" value="1"/>
</dbReference>
<dbReference type="eggNOG" id="COG0491">
    <property type="taxonomic scope" value="Bacteria"/>
</dbReference>
<dbReference type="PANTHER" id="PTHR42951">
    <property type="entry name" value="METALLO-BETA-LACTAMASE DOMAIN-CONTAINING"/>
    <property type="match status" value="1"/>
</dbReference>
<feature type="domain" description="Metallo-beta-lactamase" evidence="1">
    <location>
        <begin position="51"/>
        <end position="250"/>
    </location>
</feature>
<keyword evidence="3" id="KW-1185">Reference proteome</keyword>
<accession>U2LAY5</accession>
<dbReference type="InterPro" id="IPR050855">
    <property type="entry name" value="NDM-1-like"/>
</dbReference>
<evidence type="ECO:0000313" key="2">
    <source>
        <dbReference type="EMBL" id="ERJ86624.1"/>
    </source>
</evidence>
<name>U2LAY5_9FIRM</name>
<dbReference type="InterPro" id="IPR036866">
    <property type="entry name" value="RibonucZ/Hydroxyglut_hydro"/>
</dbReference>
<sequence>MVKAIPHKPYAVFPSVLVHRQQCTNRNGGNLMLQQLTPRVYQLDFSQEQDRPVLGYIRGDRFSLMVDAGNSPEHVQAYLAAVEESGFCQPDFVALTHSHWDHCFGLASLPMPSIACVQTRQSLEMVSRLQWTPDALAENVRKGIVPQLCAPRIQLHFPDPESIRVALPTMVFSESMTLDLGNCTCELRHVTSAHARDTVIVWVKEEQMVFLGDAVYQELVGDVWVERPEKLRKLIQELEPLDFQLAQPAHQKAMTKTDLLAWFRRRLERTVQS</sequence>
<evidence type="ECO:0000259" key="1">
    <source>
        <dbReference type="SMART" id="SM00849"/>
    </source>
</evidence>
<dbReference type="HOGENOM" id="CLU_086384_0_0_9"/>
<dbReference type="PANTHER" id="PTHR42951:SF4">
    <property type="entry name" value="ACYL-COENZYME A THIOESTERASE MBLAC2"/>
    <property type="match status" value="1"/>
</dbReference>
<dbReference type="EMBL" id="AWVF01000476">
    <property type="protein sequence ID" value="ERJ86624.1"/>
    <property type="molecule type" value="Genomic_DNA"/>
</dbReference>
<dbReference type="Pfam" id="PF00753">
    <property type="entry name" value="Lactamase_B"/>
    <property type="match status" value="1"/>
</dbReference>
<proteinExistence type="predicted"/>
<dbReference type="SMART" id="SM00849">
    <property type="entry name" value="Lactamase_B"/>
    <property type="match status" value="1"/>
</dbReference>
<comment type="caution">
    <text evidence="2">The sequence shown here is derived from an EMBL/GenBank/DDBJ whole genome shotgun (WGS) entry which is preliminary data.</text>
</comment>
<dbReference type="AlphaFoldDB" id="U2LAY5"/>
<dbReference type="Proteomes" id="UP000016662">
    <property type="component" value="Unassembled WGS sequence"/>
</dbReference>
<evidence type="ECO:0000313" key="3">
    <source>
        <dbReference type="Proteomes" id="UP000016662"/>
    </source>
</evidence>
<dbReference type="Gene3D" id="3.60.15.10">
    <property type="entry name" value="Ribonuclease Z/Hydroxyacylglutathione hydrolase-like"/>
    <property type="match status" value="1"/>
</dbReference>
<dbReference type="STRING" id="411473.RUMCAL_03504"/>
<protein>
    <submittedName>
        <fullName evidence="2">Metallo-beta-lactamase domain protein</fullName>
    </submittedName>
</protein>
<dbReference type="InterPro" id="IPR001279">
    <property type="entry name" value="Metallo-B-lactamas"/>
</dbReference>